<keyword evidence="3 10" id="KW-0812">Transmembrane</keyword>
<dbReference type="GO" id="GO:0022857">
    <property type="term" value="F:transmembrane transporter activity"/>
    <property type="evidence" value="ECO:0000318"/>
    <property type="project" value="GO_Central"/>
</dbReference>
<dbReference type="OrthoDB" id="191139at2759"/>
<feature type="transmembrane region" description="Helical" evidence="10">
    <location>
        <begin position="367"/>
        <end position="391"/>
    </location>
</feature>
<feature type="transmembrane region" description="Helical" evidence="10">
    <location>
        <begin position="106"/>
        <end position="127"/>
    </location>
</feature>
<sequence>MAFLDLFVVSLIPVLKTLLITVVGLLLAIPRINILGDAARHHLNNVVFYVFTPALIGGSLADTVTAASIASLWFMPVNILLTFIIGSGLGWALVKITRTPEDLHGLVIGSCAAGNLGNLLLIIIPAVCEEDNSPFGDKLTCSANGQGLVSLSMAIGAIYIWTYVYNIIWKYGNLSGKDIAKASTISIDCSGRTLDMFRENYTEALLQSRQSSFNDCEAPDDEYSEVQEYDIAVDDVPDKKETLLTKIKAHLDALSDKINLKMWLTPTTIATIVGLLIGVISPIRKLMIGDQAPLRVFDGSASLLGQATVPAMTLIVGANLLKGMKKSGVGVWLMIGILAVRYVALPIVGIGVVKAAQHVGFVGSDSLYVFILLIQYSVPPAMAIGTITQLFEVGESECSVIMLWTYGMAAIALTLWSTFFMWLVS</sequence>
<feature type="transmembrane region" description="Helical" evidence="10">
    <location>
        <begin position="263"/>
        <end position="283"/>
    </location>
</feature>
<evidence type="ECO:0000256" key="4">
    <source>
        <dbReference type="ARBA" id="ARBA00022824"/>
    </source>
</evidence>
<gene>
    <name evidence="12" type="ORF">HannXRQ_Chr14g0444151</name>
    <name evidence="11" type="ORF">HanXRQr2_Chr14g0646091</name>
</gene>
<name>A0A251SHJ5_HELAN</name>
<evidence type="ECO:0000256" key="8">
    <source>
        <dbReference type="ARBA" id="ARBA00025100"/>
    </source>
</evidence>
<evidence type="ECO:0000313" key="13">
    <source>
        <dbReference type="Proteomes" id="UP000215914"/>
    </source>
</evidence>
<keyword evidence="4" id="KW-0256">Endoplasmic reticulum</keyword>
<reference evidence="11" key="3">
    <citation type="submission" date="2020-06" db="EMBL/GenBank/DDBJ databases">
        <title>Helianthus annuus Genome sequencing and assembly Release 2.</title>
        <authorList>
            <person name="Gouzy J."/>
            <person name="Langlade N."/>
            <person name="Munos S."/>
        </authorList>
    </citation>
    <scope>NUCLEOTIDE SEQUENCE</scope>
    <source>
        <tissue evidence="11">Leaves</tissue>
    </source>
</reference>
<feature type="transmembrane region" description="Helical" evidence="10">
    <location>
        <begin position="73"/>
        <end position="94"/>
    </location>
</feature>
<dbReference type="InterPro" id="IPR004776">
    <property type="entry name" value="Mem_transp_PIN-like"/>
</dbReference>
<evidence type="ECO:0000256" key="10">
    <source>
        <dbReference type="SAM" id="Phobius"/>
    </source>
</evidence>
<dbReference type="EMBL" id="CM007903">
    <property type="protein sequence ID" value="OTF98304.1"/>
    <property type="molecule type" value="Genomic_DNA"/>
</dbReference>
<dbReference type="EMBL" id="MNCJ02000329">
    <property type="protein sequence ID" value="KAF5769251.1"/>
    <property type="molecule type" value="Genomic_DNA"/>
</dbReference>
<keyword evidence="2" id="KW-0813">Transport</keyword>
<feature type="transmembrane region" description="Helical" evidence="10">
    <location>
        <begin position="42"/>
        <end position="61"/>
    </location>
</feature>
<keyword evidence="13" id="KW-1185">Reference proteome</keyword>
<dbReference type="InParanoid" id="A0A251SHJ5"/>
<protein>
    <submittedName>
        <fullName evidence="11">Membrane transport protein</fullName>
    </submittedName>
    <submittedName>
        <fullName evidence="12">Putative auxin efflux carrier</fullName>
    </submittedName>
</protein>
<dbReference type="Pfam" id="PF03547">
    <property type="entry name" value="Mem_trans"/>
    <property type="match status" value="1"/>
</dbReference>
<feature type="transmembrane region" description="Helical" evidence="10">
    <location>
        <begin position="403"/>
        <end position="424"/>
    </location>
</feature>
<comment type="similarity">
    <text evidence="9">Belongs to the auxin efflux carrier (TC 2.A.69.2) family.</text>
</comment>
<keyword evidence="6 10" id="KW-0472">Membrane</keyword>
<feature type="transmembrane region" description="Helical" evidence="10">
    <location>
        <begin position="303"/>
        <end position="321"/>
    </location>
</feature>
<dbReference type="Gramene" id="mRNA:HanXRQr2_Chr14g0646091">
    <property type="protein sequence ID" value="mRNA:HanXRQr2_Chr14g0646091"/>
    <property type="gene ID" value="HanXRQr2_Chr14g0646091"/>
</dbReference>
<proteinExistence type="inferred from homology"/>
<feature type="transmembrane region" description="Helical" evidence="10">
    <location>
        <begin position="147"/>
        <end position="168"/>
    </location>
</feature>
<feature type="transmembrane region" description="Helical" evidence="10">
    <location>
        <begin position="6"/>
        <end position="30"/>
    </location>
</feature>
<evidence type="ECO:0000313" key="11">
    <source>
        <dbReference type="EMBL" id="KAF5769251.1"/>
    </source>
</evidence>
<dbReference type="GO" id="GO:0009734">
    <property type="term" value="P:auxin-activated signaling pathway"/>
    <property type="evidence" value="ECO:0007669"/>
    <property type="project" value="UniProtKB-KW"/>
</dbReference>
<dbReference type="OMA" id="MWVVIGI"/>
<reference evidence="12" key="2">
    <citation type="submission" date="2017-02" db="EMBL/GenBank/DDBJ databases">
        <title>Sunflower complete genome.</title>
        <authorList>
            <person name="Langlade N."/>
            <person name="Munos S."/>
        </authorList>
    </citation>
    <scope>NUCLEOTIDE SEQUENCE [LARGE SCALE GENOMIC DNA]</scope>
    <source>
        <tissue evidence="12">Leaves</tissue>
    </source>
</reference>
<reference evidence="11 13" key="1">
    <citation type="journal article" date="2017" name="Nature">
        <title>The sunflower genome provides insights into oil metabolism, flowering and Asterid evolution.</title>
        <authorList>
            <person name="Badouin H."/>
            <person name="Gouzy J."/>
            <person name="Grassa C.J."/>
            <person name="Murat F."/>
            <person name="Staton S.E."/>
            <person name="Cottret L."/>
            <person name="Lelandais-Briere C."/>
            <person name="Owens G.L."/>
            <person name="Carrere S."/>
            <person name="Mayjonade B."/>
            <person name="Legrand L."/>
            <person name="Gill N."/>
            <person name="Kane N.C."/>
            <person name="Bowers J.E."/>
            <person name="Hubner S."/>
            <person name="Bellec A."/>
            <person name="Berard A."/>
            <person name="Berges H."/>
            <person name="Blanchet N."/>
            <person name="Boniface M.C."/>
            <person name="Brunel D."/>
            <person name="Catrice O."/>
            <person name="Chaidir N."/>
            <person name="Claudel C."/>
            <person name="Donnadieu C."/>
            <person name="Faraut T."/>
            <person name="Fievet G."/>
            <person name="Helmstetter N."/>
            <person name="King M."/>
            <person name="Knapp S.J."/>
            <person name="Lai Z."/>
            <person name="Le Paslier M.C."/>
            <person name="Lippi Y."/>
            <person name="Lorenzon L."/>
            <person name="Mandel J.R."/>
            <person name="Marage G."/>
            <person name="Marchand G."/>
            <person name="Marquand E."/>
            <person name="Bret-Mestries E."/>
            <person name="Morien E."/>
            <person name="Nambeesan S."/>
            <person name="Nguyen T."/>
            <person name="Pegot-Espagnet P."/>
            <person name="Pouilly N."/>
            <person name="Raftis F."/>
            <person name="Sallet E."/>
            <person name="Schiex T."/>
            <person name="Thomas J."/>
            <person name="Vandecasteele C."/>
            <person name="Vares D."/>
            <person name="Vear F."/>
            <person name="Vautrin S."/>
            <person name="Crespi M."/>
            <person name="Mangin B."/>
            <person name="Burke J.M."/>
            <person name="Salse J."/>
            <person name="Munos S."/>
            <person name="Vincourt P."/>
            <person name="Rieseberg L.H."/>
            <person name="Langlade N.B."/>
        </authorList>
    </citation>
    <scope>NUCLEOTIDE SEQUENCE [LARGE SCALE GENOMIC DNA]</scope>
    <source>
        <strain evidence="13">cv. SF193</strain>
        <tissue evidence="11">Leaves</tissue>
    </source>
</reference>
<evidence type="ECO:0000313" key="12">
    <source>
        <dbReference type="EMBL" id="OTF98304.1"/>
    </source>
</evidence>
<keyword evidence="7" id="KW-0927">Auxin signaling pathway</keyword>
<evidence type="ECO:0000256" key="6">
    <source>
        <dbReference type="ARBA" id="ARBA00023136"/>
    </source>
</evidence>
<evidence type="ECO:0000256" key="1">
    <source>
        <dbReference type="ARBA" id="ARBA00004477"/>
    </source>
</evidence>
<evidence type="ECO:0000256" key="3">
    <source>
        <dbReference type="ARBA" id="ARBA00022692"/>
    </source>
</evidence>
<organism evidence="12 13">
    <name type="scientific">Helianthus annuus</name>
    <name type="common">Common sunflower</name>
    <dbReference type="NCBI Taxonomy" id="4232"/>
    <lineage>
        <taxon>Eukaryota</taxon>
        <taxon>Viridiplantae</taxon>
        <taxon>Streptophyta</taxon>
        <taxon>Embryophyta</taxon>
        <taxon>Tracheophyta</taxon>
        <taxon>Spermatophyta</taxon>
        <taxon>Magnoliopsida</taxon>
        <taxon>eudicotyledons</taxon>
        <taxon>Gunneridae</taxon>
        <taxon>Pentapetalae</taxon>
        <taxon>asterids</taxon>
        <taxon>campanulids</taxon>
        <taxon>Asterales</taxon>
        <taxon>Asteraceae</taxon>
        <taxon>Asteroideae</taxon>
        <taxon>Heliantheae alliance</taxon>
        <taxon>Heliantheae</taxon>
        <taxon>Helianthus</taxon>
    </lineage>
</organism>
<dbReference type="GO" id="GO:0005789">
    <property type="term" value="C:endoplasmic reticulum membrane"/>
    <property type="evidence" value="ECO:0007669"/>
    <property type="project" value="UniProtKB-SubCell"/>
</dbReference>
<comment type="subcellular location">
    <subcellularLocation>
        <location evidence="1">Endoplasmic reticulum membrane</location>
        <topology evidence="1">Multi-pass membrane protein</topology>
    </subcellularLocation>
</comment>
<dbReference type="STRING" id="4232.A0A251SHJ5"/>
<evidence type="ECO:0000256" key="5">
    <source>
        <dbReference type="ARBA" id="ARBA00022989"/>
    </source>
</evidence>
<dbReference type="InterPro" id="IPR045033">
    <property type="entry name" value="PILS1/3/4/5/7"/>
</dbReference>
<dbReference type="PANTHER" id="PTHR31651:SF6">
    <property type="entry name" value="PROTEIN PIN-LIKES 1-LIKE"/>
    <property type="match status" value="1"/>
</dbReference>
<dbReference type="Proteomes" id="UP000215914">
    <property type="component" value="Chromosome 14"/>
</dbReference>
<dbReference type="PANTHER" id="PTHR31651">
    <property type="match status" value="1"/>
</dbReference>
<evidence type="ECO:0000256" key="2">
    <source>
        <dbReference type="ARBA" id="ARBA00022448"/>
    </source>
</evidence>
<accession>A0A251SHJ5</accession>
<dbReference type="GO" id="GO:0016020">
    <property type="term" value="C:membrane"/>
    <property type="evidence" value="ECO:0000318"/>
    <property type="project" value="GO_Central"/>
</dbReference>
<evidence type="ECO:0000256" key="9">
    <source>
        <dbReference type="ARBA" id="ARBA00025752"/>
    </source>
</evidence>
<dbReference type="AlphaFoldDB" id="A0A251SHJ5"/>
<keyword evidence="5 10" id="KW-1133">Transmembrane helix</keyword>
<feature type="transmembrane region" description="Helical" evidence="10">
    <location>
        <begin position="333"/>
        <end position="355"/>
    </location>
</feature>
<evidence type="ECO:0000256" key="7">
    <source>
        <dbReference type="ARBA" id="ARBA00023294"/>
    </source>
</evidence>
<dbReference type="GO" id="GO:0080162">
    <property type="term" value="P:endoplasmic reticulum to cytosol auxin transport"/>
    <property type="evidence" value="ECO:0007669"/>
    <property type="project" value="InterPro"/>
</dbReference>
<comment type="function">
    <text evidence="8">Involved in cellular auxin homeostasis by regulating auxin metabolism. Regulates intracellular auxin accumulation at the endoplasmic reticulum and thus auxin availability for nuclear auxin signaling.</text>
</comment>